<dbReference type="GO" id="GO:0005886">
    <property type="term" value="C:plasma membrane"/>
    <property type="evidence" value="ECO:0007669"/>
    <property type="project" value="TreeGrafter"/>
</dbReference>
<evidence type="ECO:0000256" key="4">
    <source>
        <dbReference type="ARBA" id="ARBA00022741"/>
    </source>
</evidence>
<proteinExistence type="inferred from homology"/>
<dbReference type="InterPro" id="IPR003593">
    <property type="entry name" value="AAA+_ATPase"/>
</dbReference>
<dbReference type="SMART" id="SM00382">
    <property type="entry name" value="AAA"/>
    <property type="match status" value="1"/>
</dbReference>
<gene>
    <name evidence="7" type="ORF">E4O92_23920</name>
</gene>
<dbReference type="PANTHER" id="PTHR24220">
    <property type="entry name" value="IMPORT ATP-BINDING PROTEIN"/>
    <property type="match status" value="1"/>
</dbReference>
<protein>
    <submittedName>
        <fullName evidence="7">ABC transporter ATP-binding protein</fullName>
    </submittedName>
</protein>
<dbReference type="SUPFAM" id="SSF52540">
    <property type="entry name" value="P-loop containing nucleoside triphosphate hydrolases"/>
    <property type="match status" value="1"/>
</dbReference>
<keyword evidence="3" id="KW-0472">Membrane</keyword>
<dbReference type="GO" id="GO:0022857">
    <property type="term" value="F:transmembrane transporter activity"/>
    <property type="evidence" value="ECO:0007669"/>
    <property type="project" value="TreeGrafter"/>
</dbReference>
<dbReference type="AlphaFoldDB" id="A0A4Y9SM40"/>
<dbReference type="CDD" id="cd03255">
    <property type="entry name" value="ABC_MJ0796_LolCDE_FtsE"/>
    <property type="match status" value="1"/>
</dbReference>
<comment type="caution">
    <text evidence="7">The sequence shown here is derived from an EMBL/GenBank/DDBJ whole genome shotgun (WGS) entry which is preliminary data.</text>
</comment>
<keyword evidence="3" id="KW-1003">Cell membrane</keyword>
<evidence type="ECO:0000313" key="8">
    <source>
        <dbReference type="Proteomes" id="UP000297258"/>
    </source>
</evidence>
<dbReference type="OrthoDB" id="581709at2"/>
<reference evidence="7 8" key="1">
    <citation type="submission" date="2019-03" db="EMBL/GenBank/DDBJ databases">
        <title>Draft genome of Massilia hortus sp. nov., a novel bacterial species of the Oxalobacteraceae family.</title>
        <authorList>
            <person name="Peta V."/>
            <person name="Raths R."/>
            <person name="Bucking H."/>
        </authorList>
    </citation>
    <scope>NUCLEOTIDE SEQUENCE [LARGE SCALE GENOMIC DNA]</scope>
    <source>
        <strain evidence="7 8">ONC3</strain>
    </source>
</reference>
<dbReference type="Proteomes" id="UP000297258">
    <property type="component" value="Unassembled WGS sequence"/>
</dbReference>
<dbReference type="GO" id="GO:0016887">
    <property type="term" value="F:ATP hydrolysis activity"/>
    <property type="evidence" value="ECO:0007669"/>
    <property type="project" value="InterPro"/>
</dbReference>
<dbReference type="Pfam" id="PF00005">
    <property type="entry name" value="ABC_tran"/>
    <property type="match status" value="1"/>
</dbReference>
<evidence type="ECO:0000256" key="2">
    <source>
        <dbReference type="ARBA" id="ARBA00022448"/>
    </source>
</evidence>
<evidence type="ECO:0000256" key="3">
    <source>
        <dbReference type="ARBA" id="ARBA00022475"/>
    </source>
</evidence>
<evidence type="ECO:0000313" key="7">
    <source>
        <dbReference type="EMBL" id="TFW27501.1"/>
    </source>
</evidence>
<dbReference type="InterPro" id="IPR003439">
    <property type="entry name" value="ABC_transporter-like_ATP-bd"/>
</dbReference>
<dbReference type="InterPro" id="IPR027417">
    <property type="entry name" value="P-loop_NTPase"/>
</dbReference>
<sequence length="225" mass="24412">MFAVRALHDIHLEVEPGEMLAVCGPSGHGKTTLLNLIGLLDTASAGEVEFDGKGVASLSEAQRALLRASTVGLVFQSFSLVPVLTAQDNVLLPLQLRARLTGAERKAAAEQAAELLARLGLASHVRHYPARLDAGQCQRVAIARALITRPRLVVADEPTSRLDSGFVRMVSELFASYQREYGTTFVISTRDQRQLARATRTLQLADGRLLAAPADTARRPLRMHQ</sequence>
<name>A0A4Y9SM40_9BURK</name>
<keyword evidence="5 7" id="KW-0067">ATP-binding</keyword>
<dbReference type="Gene3D" id="3.40.50.300">
    <property type="entry name" value="P-loop containing nucleotide triphosphate hydrolases"/>
    <property type="match status" value="1"/>
</dbReference>
<evidence type="ECO:0000256" key="1">
    <source>
        <dbReference type="ARBA" id="ARBA00005417"/>
    </source>
</evidence>
<keyword evidence="8" id="KW-1185">Reference proteome</keyword>
<keyword evidence="2" id="KW-0813">Transport</keyword>
<dbReference type="InterPro" id="IPR017911">
    <property type="entry name" value="MacB-like_ATP-bd"/>
</dbReference>
<dbReference type="PANTHER" id="PTHR24220:SF689">
    <property type="entry name" value="LIPOPROTEIN-RELEASING SYSTEM ATP-BINDING PROTEIN LOLD"/>
    <property type="match status" value="1"/>
</dbReference>
<dbReference type="EMBL" id="SPUM01000150">
    <property type="protein sequence ID" value="TFW27501.1"/>
    <property type="molecule type" value="Genomic_DNA"/>
</dbReference>
<dbReference type="PROSITE" id="PS50893">
    <property type="entry name" value="ABC_TRANSPORTER_2"/>
    <property type="match status" value="1"/>
</dbReference>
<evidence type="ECO:0000256" key="5">
    <source>
        <dbReference type="ARBA" id="ARBA00022840"/>
    </source>
</evidence>
<comment type="similarity">
    <text evidence="1">Belongs to the ABC transporter superfamily.</text>
</comment>
<accession>A0A4Y9SM40</accession>
<keyword evidence="4" id="KW-0547">Nucleotide-binding</keyword>
<evidence type="ECO:0000259" key="6">
    <source>
        <dbReference type="PROSITE" id="PS50893"/>
    </source>
</evidence>
<organism evidence="7 8">
    <name type="scientific">Massilia horti</name>
    <dbReference type="NCBI Taxonomy" id="2562153"/>
    <lineage>
        <taxon>Bacteria</taxon>
        <taxon>Pseudomonadati</taxon>
        <taxon>Pseudomonadota</taxon>
        <taxon>Betaproteobacteria</taxon>
        <taxon>Burkholderiales</taxon>
        <taxon>Oxalobacteraceae</taxon>
        <taxon>Telluria group</taxon>
        <taxon>Massilia</taxon>
    </lineage>
</organism>
<feature type="domain" description="ABC transporter" evidence="6">
    <location>
        <begin position="1"/>
        <end position="225"/>
    </location>
</feature>
<dbReference type="InterPro" id="IPR015854">
    <property type="entry name" value="ABC_transpr_LolD-like"/>
</dbReference>
<dbReference type="GO" id="GO:0005524">
    <property type="term" value="F:ATP binding"/>
    <property type="evidence" value="ECO:0007669"/>
    <property type="project" value="UniProtKB-KW"/>
</dbReference>